<reference evidence="2 3" key="1">
    <citation type="submission" date="2024-05" db="EMBL/GenBank/DDBJ databases">
        <title>Genetic variation in Jamaican populations of the coffee berry borer (Hypothenemus hampei).</title>
        <authorList>
            <person name="Errbii M."/>
            <person name="Myrie A."/>
        </authorList>
    </citation>
    <scope>NUCLEOTIDE SEQUENCE [LARGE SCALE GENOMIC DNA]</scope>
    <source>
        <strain evidence="2">JA-Hopewell-2020-01-JO</strain>
        <tissue evidence="2">Whole body</tissue>
    </source>
</reference>
<gene>
    <name evidence="2" type="ORF">ABEB36_013512</name>
</gene>
<feature type="transmembrane region" description="Helical" evidence="1">
    <location>
        <begin position="409"/>
        <end position="426"/>
    </location>
</feature>
<keyword evidence="1" id="KW-0812">Transmembrane</keyword>
<sequence>MIPLIQNVVLIFKDKMLEIDMTITQMWFALNVHASSGYITHLLNNVLLKRFGYRKVTLTGVTFVVFGLSMSSWIHNYLGFMLTFGLVTAIGVGLNTSSYGLAIKSYFTSNQNKAIALSMTLTALGPILMPQIINWLIHHYDPDGVILILAGIIAHGYIGAVLLQPVKKHMIKISLENANGEAEKNNSSEEERLENEDVGELVSPPVYTMKQYPLMPPRDFITNRRFPGFRRKDSVISINYEQEHAAIMGLDSTLGGSLYSLEHGQRRNSSITNQMKYLTKTTWWKSEESINLESCYDIFEVNSNQSNEENYENDKTSDKSRSKKTNGVALDETFHLEEHMIHFDFDINSLPWYKRWFYRAVEMFGFDIFLDLRYVNIMIGMSLVILVEMNFTVLLPFLLFEYTMDISEVAAYLSVLGAADIFFRFLAPHIGDCLKQPARIMIMLVLLVIIAARTEERLPSVSAIQIVANSIMSLLGGYVIGIIRTSTGSYKYCVILLNCLTGLTIIMWSSDILFKKCRRKRAEAINIEMTEGTSQGAAIKEVVY</sequence>
<dbReference type="EMBL" id="JBDJPC010000011">
    <property type="protein sequence ID" value="KAL1489559.1"/>
    <property type="molecule type" value="Genomic_DNA"/>
</dbReference>
<organism evidence="2 3">
    <name type="scientific">Hypothenemus hampei</name>
    <name type="common">Coffee berry borer</name>
    <dbReference type="NCBI Taxonomy" id="57062"/>
    <lineage>
        <taxon>Eukaryota</taxon>
        <taxon>Metazoa</taxon>
        <taxon>Ecdysozoa</taxon>
        <taxon>Arthropoda</taxon>
        <taxon>Hexapoda</taxon>
        <taxon>Insecta</taxon>
        <taxon>Pterygota</taxon>
        <taxon>Neoptera</taxon>
        <taxon>Endopterygota</taxon>
        <taxon>Coleoptera</taxon>
        <taxon>Polyphaga</taxon>
        <taxon>Cucujiformia</taxon>
        <taxon>Curculionidae</taxon>
        <taxon>Scolytinae</taxon>
        <taxon>Hypothenemus</taxon>
    </lineage>
</organism>
<feature type="transmembrane region" description="Helical" evidence="1">
    <location>
        <begin position="56"/>
        <end position="74"/>
    </location>
</feature>
<dbReference type="InterPro" id="IPR036259">
    <property type="entry name" value="MFS_trans_sf"/>
</dbReference>
<feature type="transmembrane region" description="Helical" evidence="1">
    <location>
        <begin position="114"/>
        <end position="133"/>
    </location>
</feature>
<dbReference type="PANTHER" id="PTHR11360:SF237">
    <property type="entry name" value="MONOCARBOXYLATE TRANSPORTER 12-B-LIKE PROTEIN"/>
    <property type="match status" value="1"/>
</dbReference>
<dbReference type="Gene3D" id="1.20.1250.20">
    <property type="entry name" value="MFS general substrate transporter like domains"/>
    <property type="match status" value="2"/>
</dbReference>
<keyword evidence="1" id="KW-1133">Transmembrane helix</keyword>
<accession>A0ABD1E774</accession>
<name>A0ABD1E774_HYPHA</name>
<evidence type="ECO:0000256" key="1">
    <source>
        <dbReference type="SAM" id="Phobius"/>
    </source>
</evidence>
<evidence type="ECO:0000313" key="2">
    <source>
        <dbReference type="EMBL" id="KAL1489559.1"/>
    </source>
</evidence>
<feature type="transmembrane region" description="Helical" evidence="1">
    <location>
        <begin position="145"/>
        <end position="163"/>
    </location>
</feature>
<feature type="transmembrane region" description="Helical" evidence="1">
    <location>
        <begin position="26"/>
        <end position="44"/>
    </location>
</feature>
<dbReference type="PANTHER" id="PTHR11360">
    <property type="entry name" value="MONOCARBOXYLATE TRANSPORTER"/>
    <property type="match status" value="1"/>
</dbReference>
<comment type="caution">
    <text evidence="2">The sequence shown here is derived from an EMBL/GenBank/DDBJ whole genome shotgun (WGS) entry which is preliminary data.</text>
</comment>
<dbReference type="InterPro" id="IPR011701">
    <property type="entry name" value="MFS"/>
</dbReference>
<keyword evidence="1" id="KW-0472">Membrane</keyword>
<feature type="transmembrane region" description="Helical" evidence="1">
    <location>
        <begin position="492"/>
        <end position="510"/>
    </location>
</feature>
<proteinExistence type="predicted"/>
<keyword evidence="3" id="KW-1185">Reference proteome</keyword>
<dbReference type="Pfam" id="PF07690">
    <property type="entry name" value="MFS_1"/>
    <property type="match status" value="1"/>
</dbReference>
<dbReference type="SUPFAM" id="SSF103473">
    <property type="entry name" value="MFS general substrate transporter"/>
    <property type="match status" value="1"/>
</dbReference>
<evidence type="ECO:0000313" key="3">
    <source>
        <dbReference type="Proteomes" id="UP001566132"/>
    </source>
</evidence>
<protein>
    <submittedName>
        <fullName evidence="2">Uncharacterized protein</fullName>
    </submittedName>
</protein>
<dbReference type="Proteomes" id="UP001566132">
    <property type="component" value="Unassembled WGS sequence"/>
</dbReference>
<dbReference type="AlphaFoldDB" id="A0ABD1E774"/>
<feature type="transmembrane region" description="Helical" evidence="1">
    <location>
        <begin position="374"/>
        <end position="397"/>
    </location>
</feature>
<dbReference type="InterPro" id="IPR050327">
    <property type="entry name" value="Proton-linked_MCT"/>
</dbReference>
<feature type="transmembrane region" description="Helical" evidence="1">
    <location>
        <begin position="80"/>
        <end position="102"/>
    </location>
</feature>
<feature type="transmembrane region" description="Helical" evidence="1">
    <location>
        <begin position="460"/>
        <end position="480"/>
    </location>
</feature>